<gene>
    <name evidence="8" type="ORF">GMES_0242</name>
</gene>
<name>K6YEZ6_9ALTE</name>
<keyword evidence="3" id="KW-0812">Transmembrane</keyword>
<evidence type="ECO:0000256" key="3">
    <source>
        <dbReference type="ARBA" id="ARBA00022692"/>
    </source>
</evidence>
<reference evidence="8 9" key="1">
    <citation type="journal article" date="2017" name="Antonie Van Leeuwenhoek">
        <title>Rhizobium rhizosphaerae sp. nov., a novel species isolated from rice rhizosphere.</title>
        <authorList>
            <person name="Zhao J.J."/>
            <person name="Zhang J."/>
            <person name="Zhang R.J."/>
            <person name="Zhang C.W."/>
            <person name="Yin H.Q."/>
            <person name="Zhang X.X."/>
        </authorList>
    </citation>
    <scope>NUCLEOTIDE SEQUENCE [LARGE SCALE GENOMIC DNA]</scope>
    <source>
        <strain evidence="8 9">KMM 241</strain>
    </source>
</reference>
<evidence type="ECO:0000256" key="5">
    <source>
        <dbReference type="ARBA" id="ARBA00023034"/>
    </source>
</evidence>
<dbReference type="Proteomes" id="UP000006263">
    <property type="component" value="Unassembled WGS sequence"/>
</dbReference>
<keyword evidence="7" id="KW-0325">Glycoprotein</keyword>
<keyword evidence="2" id="KW-0808">Transferase</keyword>
<dbReference type="InterPro" id="IPR005331">
    <property type="entry name" value="Sulfotransferase"/>
</dbReference>
<dbReference type="Gene3D" id="3.40.50.300">
    <property type="entry name" value="P-loop containing nucleotide triphosphate hydrolases"/>
    <property type="match status" value="1"/>
</dbReference>
<dbReference type="SUPFAM" id="SSF52540">
    <property type="entry name" value="P-loop containing nucleoside triphosphate hydrolases"/>
    <property type="match status" value="1"/>
</dbReference>
<dbReference type="Pfam" id="PF03567">
    <property type="entry name" value="Sulfotransfer_2"/>
    <property type="match status" value="1"/>
</dbReference>
<evidence type="ECO:0008006" key="10">
    <source>
        <dbReference type="Google" id="ProtNLM"/>
    </source>
</evidence>
<organism evidence="8 9">
    <name type="scientific">Paraglaciecola mesophila KMM 241</name>
    <dbReference type="NCBI Taxonomy" id="1128912"/>
    <lineage>
        <taxon>Bacteria</taxon>
        <taxon>Pseudomonadati</taxon>
        <taxon>Pseudomonadota</taxon>
        <taxon>Gammaproteobacteria</taxon>
        <taxon>Alteromonadales</taxon>
        <taxon>Alteromonadaceae</taxon>
        <taxon>Paraglaciecola</taxon>
    </lineage>
</organism>
<protein>
    <recommendedName>
        <fullName evidence="10">Chondroitin 4-O-sulfotransferase</fullName>
    </recommendedName>
</protein>
<dbReference type="PANTHER" id="PTHR12137:SF54">
    <property type="entry name" value="CARBOHYDRATE SULFOTRANSFERASE"/>
    <property type="match status" value="1"/>
</dbReference>
<evidence type="ECO:0000313" key="9">
    <source>
        <dbReference type="Proteomes" id="UP000006263"/>
    </source>
</evidence>
<evidence type="ECO:0000256" key="7">
    <source>
        <dbReference type="ARBA" id="ARBA00023180"/>
    </source>
</evidence>
<keyword evidence="4" id="KW-1133">Transmembrane helix</keyword>
<evidence type="ECO:0000256" key="4">
    <source>
        <dbReference type="ARBA" id="ARBA00022989"/>
    </source>
</evidence>
<dbReference type="GO" id="GO:0016051">
    <property type="term" value="P:carbohydrate biosynthetic process"/>
    <property type="evidence" value="ECO:0007669"/>
    <property type="project" value="InterPro"/>
</dbReference>
<evidence type="ECO:0000256" key="6">
    <source>
        <dbReference type="ARBA" id="ARBA00023136"/>
    </source>
</evidence>
<dbReference type="InterPro" id="IPR018011">
    <property type="entry name" value="Carb_sulfotrans_8-10"/>
</dbReference>
<dbReference type="GO" id="GO:0008146">
    <property type="term" value="F:sulfotransferase activity"/>
    <property type="evidence" value="ECO:0007669"/>
    <property type="project" value="InterPro"/>
</dbReference>
<accession>K6YEZ6</accession>
<dbReference type="InterPro" id="IPR027417">
    <property type="entry name" value="P-loop_NTPase"/>
</dbReference>
<dbReference type="GO" id="GO:0016020">
    <property type="term" value="C:membrane"/>
    <property type="evidence" value="ECO:0007669"/>
    <property type="project" value="InterPro"/>
</dbReference>
<sequence length="239" mass="28639">MSIQKFSFWQYRWSDVEMSENMLLNHRYRFLYIHIAKTGGTSVRSVLNKLRWRDPMYYLMLPCHKLSNFSGHTTGTKFPRHCGAITAKEMLPDAFFNQLFKFAFVRNPWDLQVSSYHHIQREKPALLKGINNFNEFITYKFDPQRPYIFHFDIATKLQSDHLIDLYGNIIVDYIGRYETLNEDFNAIGKRCGIKTLSLPHKRKANNRQADYRHYYNDNSLEAVARHYQRDIELLNYQFE</sequence>
<evidence type="ECO:0000256" key="1">
    <source>
        <dbReference type="ARBA" id="ARBA00004323"/>
    </source>
</evidence>
<dbReference type="EMBL" id="BAEP01000004">
    <property type="protein sequence ID" value="GAC22551.1"/>
    <property type="molecule type" value="Genomic_DNA"/>
</dbReference>
<proteinExistence type="predicted"/>
<comment type="caution">
    <text evidence="8">The sequence shown here is derived from an EMBL/GenBank/DDBJ whole genome shotgun (WGS) entry which is preliminary data.</text>
</comment>
<comment type="subcellular location">
    <subcellularLocation>
        <location evidence="1">Golgi apparatus membrane</location>
        <topology evidence="1">Single-pass type II membrane protein</topology>
    </subcellularLocation>
</comment>
<dbReference type="PANTHER" id="PTHR12137">
    <property type="entry name" value="CARBOHYDRATE SULFOTRANSFERASE"/>
    <property type="match status" value="1"/>
</dbReference>
<keyword evidence="6" id="KW-0472">Membrane</keyword>
<evidence type="ECO:0000313" key="8">
    <source>
        <dbReference type="EMBL" id="GAC22551.1"/>
    </source>
</evidence>
<evidence type="ECO:0000256" key="2">
    <source>
        <dbReference type="ARBA" id="ARBA00022679"/>
    </source>
</evidence>
<keyword evidence="5" id="KW-0333">Golgi apparatus</keyword>
<dbReference type="AlphaFoldDB" id="K6YEZ6"/>
<dbReference type="eggNOG" id="COG1943">
    <property type="taxonomic scope" value="Bacteria"/>
</dbReference>